<evidence type="ECO:0000313" key="2">
    <source>
        <dbReference type="EMBL" id="KAK7007738.1"/>
    </source>
</evidence>
<reference evidence="2 3" key="1">
    <citation type="submission" date="2023-11" db="EMBL/GenBank/DDBJ databases">
        <title>Halocaridina rubra genome assembly.</title>
        <authorList>
            <person name="Smith C."/>
        </authorList>
    </citation>
    <scope>NUCLEOTIDE SEQUENCE [LARGE SCALE GENOMIC DNA]</scope>
    <source>
        <strain evidence="2">EP-1</strain>
        <tissue evidence="2">Whole</tissue>
    </source>
</reference>
<gene>
    <name evidence="2" type="ORF">SK128_010210</name>
</gene>
<comment type="caution">
    <text evidence="2">The sequence shown here is derived from an EMBL/GenBank/DDBJ whole genome shotgun (WGS) entry which is preliminary data.</text>
</comment>
<dbReference type="Proteomes" id="UP001381693">
    <property type="component" value="Unassembled WGS sequence"/>
</dbReference>
<feature type="region of interest" description="Disordered" evidence="1">
    <location>
        <begin position="21"/>
        <end position="63"/>
    </location>
</feature>
<sequence>MKMINPLYESLSDFGQRSLDVKSDLSSRSLEGASDSASSHYSVLCRPNSVPPREPSDPIYDVPPRPTSCIYDVPPRVPLSCSLRDQERTASHFEAYSNSLSSKSPSPSNFSDEEPLYDVPRAHSLTPLLRNEQLPMAGYGQEHYLPNYYSSFDRNRHNTVDSLNLLRNKHPHFYSYADTYKDGYIKNCNRKNSRQLPTIPSYTSNAERNGPFSPNFTVSPWSKAPFAKNLFNKPLGSYCSPSAPLVHCDYETVFNATTHQVDSSFDVSLLSIANSNNHSIRVKNDQINERKYVEENGNMSYVESNIKLLNHSSLTNAVHHESAEGEGGLIKEIDEKKDVFTEAPQAHIRNDSGSWYDADQSWSDSGVSSAQDPSLTELGLGYDCDVSWNENCHDNRLLEHGHQTFKYINGDPQEKLEESGKYSDLHGTPLWLRRVKRAKRNYQKAKVNRIIQKQNVEWASGAKSLNNKSYNSVTVLNNVWSDSGIVWRCNPLWVDEDEDSDEDSEIEDYESLEANVSETNVNWRPDVRVGFERLVMSVGLCFGNYLKEQPPLHPSHVLPISLALRKEVKYQGHVDSTRLSENLVMHDSVVISLVINN</sequence>
<proteinExistence type="predicted"/>
<evidence type="ECO:0000256" key="1">
    <source>
        <dbReference type="SAM" id="MobiDB-lite"/>
    </source>
</evidence>
<dbReference type="AlphaFoldDB" id="A0AAN8WG84"/>
<name>A0AAN8WG84_HALRR</name>
<accession>A0AAN8WG84</accession>
<keyword evidence="3" id="KW-1185">Reference proteome</keyword>
<evidence type="ECO:0000313" key="3">
    <source>
        <dbReference type="Proteomes" id="UP001381693"/>
    </source>
</evidence>
<dbReference type="EMBL" id="JAXCGZ010023519">
    <property type="protein sequence ID" value="KAK7007738.1"/>
    <property type="molecule type" value="Genomic_DNA"/>
</dbReference>
<protein>
    <submittedName>
        <fullName evidence="2">Uncharacterized protein</fullName>
    </submittedName>
</protein>
<feature type="compositionally biased region" description="Polar residues" evidence="1">
    <location>
        <begin position="26"/>
        <end position="41"/>
    </location>
</feature>
<organism evidence="2 3">
    <name type="scientific">Halocaridina rubra</name>
    <name type="common">Hawaiian red shrimp</name>
    <dbReference type="NCBI Taxonomy" id="373956"/>
    <lineage>
        <taxon>Eukaryota</taxon>
        <taxon>Metazoa</taxon>
        <taxon>Ecdysozoa</taxon>
        <taxon>Arthropoda</taxon>
        <taxon>Crustacea</taxon>
        <taxon>Multicrustacea</taxon>
        <taxon>Malacostraca</taxon>
        <taxon>Eumalacostraca</taxon>
        <taxon>Eucarida</taxon>
        <taxon>Decapoda</taxon>
        <taxon>Pleocyemata</taxon>
        <taxon>Caridea</taxon>
        <taxon>Atyoidea</taxon>
        <taxon>Atyidae</taxon>
        <taxon>Halocaridina</taxon>
    </lineage>
</organism>